<proteinExistence type="predicted"/>
<dbReference type="AlphaFoldDB" id="A0A6J6Y0Q8"/>
<protein>
    <submittedName>
        <fullName evidence="1">Unannotated protein</fullName>
    </submittedName>
</protein>
<name>A0A6J6Y0Q8_9ZZZZ</name>
<sequence>MRAPVPAALVAMMLHPHVVTISHHHVVTMAHPLVVMIVQYAMNREPVAVLRAIRARAAVAPRVVTNQARTELHVAMSRVILVQVVVRMIVRVAILVRHVAMSRAMHALRAEMMTALVVMTRVQRADLLAMTALVVTMHAEHQSGQQEVARNLIAHAANDQRVIVRAQIDLVRIDRVQIDPRLARRPSRALRSHAHAVRRKPLALV</sequence>
<accession>A0A6J6Y0Q8</accession>
<dbReference type="EMBL" id="CAFAAK010000120">
    <property type="protein sequence ID" value="CAB4801603.1"/>
    <property type="molecule type" value="Genomic_DNA"/>
</dbReference>
<organism evidence="1">
    <name type="scientific">freshwater metagenome</name>
    <dbReference type="NCBI Taxonomy" id="449393"/>
    <lineage>
        <taxon>unclassified sequences</taxon>
        <taxon>metagenomes</taxon>
        <taxon>ecological metagenomes</taxon>
    </lineage>
</organism>
<reference evidence="1" key="1">
    <citation type="submission" date="2020-05" db="EMBL/GenBank/DDBJ databases">
        <authorList>
            <person name="Chiriac C."/>
            <person name="Salcher M."/>
            <person name="Ghai R."/>
            <person name="Kavagutti S V."/>
        </authorList>
    </citation>
    <scope>NUCLEOTIDE SEQUENCE</scope>
</reference>
<evidence type="ECO:0000313" key="1">
    <source>
        <dbReference type="EMBL" id="CAB4801603.1"/>
    </source>
</evidence>
<gene>
    <name evidence="1" type="ORF">UFOPK3024_00637</name>
</gene>